<dbReference type="Pfam" id="PF12895">
    <property type="entry name" value="ANAPC3"/>
    <property type="match status" value="1"/>
</dbReference>
<dbReference type="InterPro" id="IPR029063">
    <property type="entry name" value="SAM-dependent_MTases_sf"/>
</dbReference>
<dbReference type="OrthoDB" id="9786165at2"/>
<evidence type="ECO:0000256" key="3">
    <source>
        <dbReference type="ARBA" id="ARBA00022691"/>
    </source>
</evidence>
<dbReference type="PANTHER" id="PTHR24422:SF19">
    <property type="entry name" value="CHEMOTAXIS PROTEIN METHYLTRANSFERASE"/>
    <property type="match status" value="1"/>
</dbReference>
<evidence type="ECO:0000313" key="5">
    <source>
        <dbReference type="EMBL" id="SMC39323.1"/>
    </source>
</evidence>
<dbReference type="InterPro" id="IPR019734">
    <property type="entry name" value="TPR_rpt"/>
</dbReference>
<dbReference type="Gene3D" id="1.25.40.10">
    <property type="entry name" value="Tetratricopeptide repeat domain"/>
    <property type="match status" value="1"/>
</dbReference>
<dbReference type="PROSITE" id="PS50123">
    <property type="entry name" value="CHER"/>
    <property type="match status" value="1"/>
</dbReference>
<evidence type="ECO:0000256" key="1">
    <source>
        <dbReference type="ARBA" id="ARBA00022603"/>
    </source>
</evidence>
<feature type="domain" description="CheR-type methyltransferase" evidence="4">
    <location>
        <begin position="1"/>
        <end position="283"/>
    </location>
</feature>
<dbReference type="InterPro" id="IPR022642">
    <property type="entry name" value="CheR_C"/>
</dbReference>
<dbReference type="Pfam" id="PF01739">
    <property type="entry name" value="CheR"/>
    <property type="match status" value="1"/>
</dbReference>
<dbReference type="PANTHER" id="PTHR24422">
    <property type="entry name" value="CHEMOTAXIS PROTEIN METHYLTRANSFERASE"/>
    <property type="match status" value="1"/>
</dbReference>
<proteinExistence type="predicted"/>
<dbReference type="AlphaFoldDB" id="A0A1W1YT77"/>
<dbReference type="Pfam" id="PF13181">
    <property type="entry name" value="TPR_8"/>
    <property type="match status" value="1"/>
</dbReference>
<name>A0A1W1YT77_9BACT</name>
<accession>A0A1W1YT77</accession>
<evidence type="ECO:0000259" key="4">
    <source>
        <dbReference type="PROSITE" id="PS50123"/>
    </source>
</evidence>
<keyword evidence="1 5" id="KW-0489">Methyltransferase</keyword>
<dbReference type="CDD" id="cd02440">
    <property type="entry name" value="AdoMet_MTases"/>
    <property type="match status" value="1"/>
</dbReference>
<keyword evidence="6" id="KW-1185">Reference proteome</keyword>
<dbReference type="InterPro" id="IPR050903">
    <property type="entry name" value="Bact_Chemotaxis_MeTrfase"/>
</dbReference>
<organism evidence="5 6">
    <name type="scientific">Desulfocicer vacuolatum DSM 3385</name>
    <dbReference type="NCBI Taxonomy" id="1121400"/>
    <lineage>
        <taxon>Bacteria</taxon>
        <taxon>Pseudomonadati</taxon>
        <taxon>Thermodesulfobacteriota</taxon>
        <taxon>Desulfobacteria</taxon>
        <taxon>Desulfobacterales</taxon>
        <taxon>Desulfobacteraceae</taxon>
        <taxon>Desulfocicer</taxon>
    </lineage>
</organism>
<keyword evidence="3" id="KW-0949">S-adenosyl-L-methionine</keyword>
<evidence type="ECO:0000313" key="6">
    <source>
        <dbReference type="Proteomes" id="UP000192418"/>
    </source>
</evidence>
<dbReference type="InterPro" id="IPR000780">
    <property type="entry name" value="CheR_MeTrfase"/>
</dbReference>
<dbReference type="InterPro" id="IPR011990">
    <property type="entry name" value="TPR-like_helical_dom_sf"/>
</dbReference>
<sequence length="511" mass="58166">MTHSISNSSLFLVSEFLSANMGISFPKERWHDLTRGIAAVSLEFNHKDPESFIRWLTSSTLTKDQVGILARHFTVGETYFFRDKNVFNALEMHILPELIQMRRNTGKRLRFWSAGCATGEEPYSLAILLSKMIPDLNDWNVTILATDINPRSLKMASNGVYTKWSFRSTPEWIKKKYFTKTEDGHRKINSLIKNMVKFSNLNLMDDCYPSMINNTNTMDVIFCRNVLMYFPLEYTKKVIRRIYQAQANGGWLVISPGEMPHKFQSRFATIHLCGAILYRKGRSQVPLEKNIKTKQIPLVPEKVLDFQNNLQQQTVFLDQKDTFDKVASQPLEAPRESSKSIGMPGNSHGHCLELFENGYYGEAVESLHGLLSHNQDDTNAMILLARTYANKGNLAKAAKWCERAIQIDKLNPSFHYLLSTIMAEQGRMEDAVDALKRVLYLDYNFVIAYFSLGNINRQLGKLEESKKNFDNATSILSKLQTKEILPESGGITAGRLKEIINSLSSQGGVDD</sequence>
<dbReference type="GO" id="GO:0008757">
    <property type="term" value="F:S-adenosylmethionine-dependent methyltransferase activity"/>
    <property type="evidence" value="ECO:0007669"/>
    <property type="project" value="InterPro"/>
</dbReference>
<reference evidence="5 6" key="1">
    <citation type="submission" date="2017-04" db="EMBL/GenBank/DDBJ databases">
        <authorList>
            <person name="Afonso C.L."/>
            <person name="Miller P.J."/>
            <person name="Scott M.A."/>
            <person name="Spackman E."/>
            <person name="Goraichik I."/>
            <person name="Dimitrov K.M."/>
            <person name="Suarez D.L."/>
            <person name="Swayne D.E."/>
        </authorList>
    </citation>
    <scope>NUCLEOTIDE SEQUENCE [LARGE SCALE GENOMIC DNA]</scope>
    <source>
        <strain evidence="5 6">DSM 3385</strain>
    </source>
</reference>
<dbReference type="PRINTS" id="PR00996">
    <property type="entry name" value="CHERMTFRASE"/>
</dbReference>
<dbReference type="RefSeq" id="WP_084066638.1">
    <property type="nucleotide sequence ID" value="NZ_FWXY01000001.1"/>
</dbReference>
<gene>
    <name evidence="5" type="ORF">SAMN02746065_101344</name>
</gene>
<keyword evidence="2 5" id="KW-0808">Transferase</keyword>
<protein>
    <submittedName>
        <fullName evidence="5">MCP methyltransferase, CheR-type</fullName>
    </submittedName>
</protein>
<dbReference type="SMART" id="SM00138">
    <property type="entry name" value="MeTrc"/>
    <property type="match status" value="1"/>
</dbReference>
<evidence type="ECO:0000256" key="2">
    <source>
        <dbReference type="ARBA" id="ARBA00022679"/>
    </source>
</evidence>
<dbReference type="Gene3D" id="3.40.50.150">
    <property type="entry name" value="Vaccinia Virus protein VP39"/>
    <property type="match status" value="1"/>
</dbReference>
<dbReference type="EMBL" id="FWXY01000001">
    <property type="protein sequence ID" value="SMC39323.1"/>
    <property type="molecule type" value="Genomic_DNA"/>
</dbReference>
<dbReference type="SUPFAM" id="SSF53335">
    <property type="entry name" value="S-adenosyl-L-methionine-dependent methyltransferases"/>
    <property type="match status" value="1"/>
</dbReference>
<dbReference type="SMART" id="SM00028">
    <property type="entry name" value="TPR"/>
    <property type="match status" value="3"/>
</dbReference>
<dbReference type="Proteomes" id="UP000192418">
    <property type="component" value="Unassembled WGS sequence"/>
</dbReference>
<dbReference type="GO" id="GO:0032259">
    <property type="term" value="P:methylation"/>
    <property type="evidence" value="ECO:0007669"/>
    <property type="project" value="UniProtKB-KW"/>
</dbReference>
<dbReference type="SUPFAM" id="SSF48452">
    <property type="entry name" value="TPR-like"/>
    <property type="match status" value="1"/>
</dbReference>
<dbReference type="STRING" id="1121400.SAMN02746065_101344"/>